<reference evidence="1" key="1">
    <citation type="journal article" date="2003" name="Genome Biol.">
        <title>An integrated gene annotation and transcriptional profiling approach towards the full gene content of the Drosophila genome.</title>
        <authorList>
            <person name="Hild M."/>
            <person name="Beckmann B."/>
            <person name="Haas S.A."/>
            <person name="Koch B."/>
            <person name="Solovyev V."/>
            <person name="Busold C."/>
            <person name="Fellenberg K."/>
            <person name="Boutros M."/>
            <person name="Vingron M."/>
            <person name="Sauer F."/>
            <person name="Hoheisel J.D."/>
            <person name="Paro R."/>
        </authorList>
    </citation>
    <scope>NUCLEOTIDE SEQUENCE</scope>
</reference>
<name>Q6IK26_DROME</name>
<gene>
    <name evidence="1" type="ORF">HDC13488</name>
</gene>
<organism evidence="1">
    <name type="scientific">Drosophila melanogaster</name>
    <name type="common">Fruit fly</name>
    <dbReference type="NCBI Taxonomy" id="7227"/>
    <lineage>
        <taxon>Eukaryota</taxon>
        <taxon>Metazoa</taxon>
        <taxon>Ecdysozoa</taxon>
        <taxon>Arthropoda</taxon>
        <taxon>Hexapoda</taxon>
        <taxon>Insecta</taxon>
        <taxon>Pterygota</taxon>
        <taxon>Neoptera</taxon>
        <taxon>Endopterygota</taxon>
        <taxon>Diptera</taxon>
        <taxon>Brachycera</taxon>
        <taxon>Muscomorpha</taxon>
        <taxon>Ephydroidea</taxon>
        <taxon>Drosophilidae</taxon>
        <taxon>Drosophila</taxon>
        <taxon>Sophophora</taxon>
    </lineage>
</organism>
<accession>Q6IK26</accession>
<protein>
    <submittedName>
        <fullName evidence="1">HDC13488</fullName>
    </submittedName>
</protein>
<dbReference type="EMBL" id="BK002540">
    <property type="protein sequence ID" value="DAA04046.1"/>
    <property type="molecule type" value="Genomic_DNA"/>
</dbReference>
<evidence type="ECO:0000313" key="1">
    <source>
        <dbReference type="EMBL" id="DAA04046.1"/>
    </source>
</evidence>
<sequence length="70" mass="7786">MVQESRVVQGKEQLPGGGWYGRQTLVATTYHLGELGPLHLRSSGMPVKGFVFAKEPIPTDTMSREWEELA</sequence>
<proteinExistence type="predicted"/>
<dbReference type="AlphaFoldDB" id="Q6IK26"/>